<organism evidence="1 2">
    <name type="scientific">Leucogyrophana mollusca</name>
    <dbReference type="NCBI Taxonomy" id="85980"/>
    <lineage>
        <taxon>Eukaryota</taxon>
        <taxon>Fungi</taxon>
        <taxon>Dikarya</taxon>
        <taxon>Basidiomycota</taxon>
        <taxon>Agaricomycotina</taxon>
        <taxon>Agaricomycetes</taxon>
        <taxon>Agaricomycetidae</taxon>
        <taxon>Boletales</taxon>
        <taxon>Boletales incertae sedis</taxon>
        <taxon>Leucogyrophana</taxon>
    </lineage>
</organism>
<protein>
    <submittedName>
        <fullName evidence="1">Uncharacterized protein</fullName>
    </submittedName>
</protein>
<sequence>MNLPLLHKDPSPYNVRRTIAKDTVERSTAIVNSTPGASLESILVHAQLPSLPTSTSTAVPIPDVLQKVFPAAEITFPSFPPSQVRVINSDAYTIARELISDSPEFKLSTRGADEPFTPTPARTAVLNLASDLYPGGGWTETLSKTQEEALCYSSTLYNTLNVNNGSYYPWASNLGPRSATGIISPAVVIFRSDLDSGLKELEKKDWRLVNVLSVAGLRGPPLTADQQEFLDPNVLVWLREKVRLVYRMAAWSGCWDLVLGAIGCGAYRCPPKAVAREMKAVLLEPEFSGWFRNVVFAVYSKKEHGNGNFDTFKDALDGLQINVGQ</sequence>
<evidence type="ECO:0000313" key="1">
    <source>
        <dbReference type="EMBL" id="KAH7918524.1"/>
    </source>
</evidence>
<evidence type="ECO:0000313" key="2">
    <source>
        <dbReference type="Proteomes" id="UP000790709"/>
    </source>
</evidence>
<dbReference type="EMBL" id="MU266773">
    <property type="protein sequence ID" value="KAH7918524.1"/>
    <property type="molecule type" value="Genomic_DNA"/>
</dbReference>
<comment type="caution">
    <text evidence="1">The sequence shown here is derived from an EMBL/GenBank/DDBJ whole genome shotgun (WGS) entry which is preliminary data.</text>
</comment>
<reference evidence="1" key="1">
    <citation type="journal article" date="2021" name="New Phytol.">
        <title>Evolutionary innovations through gain and loss of genes in the ectomycorrhizal Boletales.</title>
        <authorList>
            <person name="Wu G."/>
            <person name="Miyauchi S."/>
            <person name="Morin E."/>
            <person name="Kuo A."/>
            <person name="Drula E."/>
            <person name="Varga T."/>
            <person name="Kohler A."/>
            <person name="Feng B."/>
            <person name="Cao Y."/>
            <person name="Lipzen A."/>
            <person name="Daum C."/>
            <person name="Hundley H."/>
            <person name="Pangilinan J."/>
            <person name="Johnson J."/>
            <person name="Barry K."/>
            <person name="LaButti K."/>
            <person name="Ng V."/>
            <person name="Ahrendt S."/>
            <person name="Min B."/>
            <person name="Choi I.G."/>
            <person name="Park H."/>
            <person name="Plett J.M."/>
            <person name="Magnuson J."/>
            <person name="Spatafora J.W."/>
            <person name="Nagy L.G."/>
            <person name="Henrissat B."/>
            <person name="Grigoriev I.V."/>
            <person name="Yang Z.L."/>
            <person name="Xu J."/>
            <person name="Martin F.M."/>
        </authorList>
    </citation>
    <scope>NUCLEOTIDE SEQUENCE</scope>
    <source>
        <strain evidence="1">KUC20120723A-06</strain>
    </source>
</reference>
<gene>
    <name evidence="1" type="ORF">BV22DRAFT_1024458</name>
</gene>
<name>A0ACB8AZ14_9AGAM</name>
<proteinExistence type="predicted"/>
<dbReference type="Proteomes" id="UP000790709">
    <property type="component" value="Unassembled WGS sequence"/>
</dbReference>
<accession>A0ACB8AZ14</accession>
<keyword evidence="2" id="KW-1185">Reference proteome</keyword>